<gene>
    <name evidence="2" type="ORF">LJ739_07750</name>
</gene>
<sequence>MDIVHQLTSVDHDYLQQRQQTVTASAAGSPALSSSSTPAPVALTYTPEQQVKLRLIASLHEEASPALHHALLNALADTLQETTLSAPERQADPSAMVRVKEHLYEYEKLHYSTQLEARHSDGQEHSLSLSLTFERELMYSRELTMSLAAFKDPLIVNLGHNSALFGPGQTRFDLDADGIDEQLPRLNRDVWYLARDNNNNGFIDNGSELFGALSGDGFAELGTLDSDNNGLVDQRDSQFNTLKLWRSQAPLRSLDDAGISAISTHATSTPFTFTDQSANPLAALRKTAVFITDDLQLGGVHQVDFVV</sequence>
<protein>
    <recommendedName>
        <fullName evidence="4">VCBS repeat-containing protein</fullName>
    </recommendedName>
</protein>
<reference evidence="2 3" key="1">
    <citation type="submission" date="2021-10" db="EMBL/GenBank/DDBJ databases">
        <title>Draft genome of Aestuariibacter halophilus JC2043.</title>
        <authorList>
            <person name="Emsley S.A."/>
            <person name="Pfannmuller K.M."/>
            <person name="Ushijima B."/>
            <person name="Saw J.H."/>
            <person name="Videau P."/>
        </authorList>
    </citation>
    <scope>NUCLEOTIDE SEQUENCE [LARGE SCALE GENOMIC DNA]</scope>
    <source>
        <strain evidence="2 3">JC2043</strain>
    </source>
</reference>
<feature type="compositionally biased region" description="Low complexity" evidence="1">
    <location>
        <begin position="23"/>
        <end position="40"/>
    </location>
</feature>
<keyword evidence="3" id="KW-1185">Reference proteome</keyword>
<organism evidence="2 3">
    <name type="scientific">Fluctibacter halophilus</name>
    <dbReference type="NCBI Taxonomy" id="226011"/>
    <lineage>
        <taxon>Bacteria</taxon>
        <taxon>Pseudomonadati</taxon>
        <taxon>Pseudomonadota</taxon>
        <taxon>Gammaproteobacteria</taxon>
        <taxon>Alteromonadales</taxon>
        <taxon>Alteromonadaceae</taxon>
        <taxon>Fluctibacter</taxon>
    </lineage>
</organism>
<accession>A0ABS8G6L0</accession>
<dbReference type="RefSeq" id="WP_229158823.1">
    <property type="nucleotide sequence ID" value="NZ_JAJEWP010000001.1"/>
</dbReference>
<evidence type="ECO:0008006" key="4">
    <source>
        <dbReference type="Google" id="ProtNLM"/>
    </source>
</evidence>
<dbReference type="PANTHER" id="PTHR39431:SF1">
    <property type="entry name" value="FRPA_C-RELATED PROTEIN"/>
    <property type="match status" value="1"/>
</dbReference>
<evidence type="ECO:0000313" key="2">
    <source>
        <dbReference type="EMBL" id="MCC2616129.1"/>
    </source>
</evidence>
<proteinExistence type="predicted"/>
<dbReference type="EMBL" id="JAJEWP010000001">
    <property type="protein sequence ID" value="MCC2616129.1"/>
    <property type="molecule type" value="Genomic_DNA"/>
</dbReference>
<comment type="caution">
    <text evidence="2">The sequence shown here is derived from an EMBL/GenBank/DDBJ whole genome shotgun (WGS) entry which is preliminary data.</text>
</comment>
<evidence type="ECO:0000313" key="3">
    <source>
        <dbReference type="Proteomes" id="UP001520878"/>
    </source>
</evidence>
<name>A0ABS8G6L0_9ALTE</name>
<feature type="region of interest" description="Disordered" evidence="1">
    <location>
        <begin position="21"/>
        <end position="40"/>
    </location>
</feature>
<evidence type="ECO:0000256" key="1">
    <source>
        <dbReference type="SAM" id="MobiDB-lite"/>
    </source>
</evidence>
<dbReference type="Proteomes" id="UP001520878">
    <property type="component" value="Unassembled WGS sequence"/>
</dbReference>
<dbReference type="PANTHER" id="PTHR39431">
    <property type="entry name" value="FRPA/C-RELATED PROTEIN"/>
    <property type="match status" value="1"/>
</dbReference>